<sequence>MTGAPRWASLLLCLLQSTSGRPLLAPPQNVTLLSWDFSVYLTWLPGPGNPQNMTYFVAYQRCSRLICTIPDLKPEISHVSICSATPKQWRRVKKCAGTKELQCSLMCLEKQDLCNKFKGRVRAVSPRARSPWVESKSMDYFFEVEPAPPILVFTRTDEILSVNATYQLPHCMPQPDLSYEVYFWKEGTGNEASFPATPHGQPVQISLQPDTSGHHCLSARTIYTFGSPKYSKFSEPTCFFLEAPGSNWALLVLLPLLLPMLLVVATGPVIWKSFRGNPWFHQAKMPQALDLSGHRHPGATFQPSGPECLHVLILSPQKERTRRVRLTPGVRAPAAVQAGSEDSDEEEKGDEESTDDGASFQPYTEPPPFLGQEHQSPGHAEAGGPWTPLVRVEGSSACDSSDGSWASTAGSSPWDEAGSSGYLAKKRPGRGPGGKELQKPLPPPEFSEDSSSLEEPPEDNPSSWVSWGLPSPGLIPREPPVSLQTLTFCWDSSPEEEEEGGGESEGEDSSDGSCGAKSLQRIEVRGRTLGHYLAR</sequence>
<evidence type="ECO:0000259" key="4">
    <source>
        <dbReference type="Pfam" id="PF01108"/>
    </source>
</evidence>
<dbReference type="GeneID" id="111163318"/>
<dbReference type="PANTHER" id="PTHR20859:SF55">
    <property type="entry name" value="INTERFERON LAMBDA RECEPTOR 1"/>
    <property type="match status" value="1"/>
</dbReference>
<evidence type="ECO:0000313" key="5">
    <source>
        <dbReference type="Proteomes" id="UP000248483"/>
    </source>
</evidence>
<evidence type="ECO:0000313" key="6">
    <source>
        <dbReference type="RefSeq" id="XP_022407605.1"/>
    </source>
</evidence>
<gene>
    <name evidence="6" type="primary">IFNLR1</name>
</gene>
<feature type="domain" description="Fibronectin type-III" evidence="4">
    <location>
        <begin position="9"/>
        <end position="132"/>
    </location>
</feature>
<evidence type="ECO:0000256" key="2">
    <source>
        <dbReference type="SAM" id="Phobius"/>
    </source>
</evidence>
<keyword evidence="6" id="KW-0675">Receptor</keyword>
<feature type="compositionally biased region" description="Polar residues" evidence="1">
    <location>
        <begin position="397"/>
        <end position="411"/>
    </location>
</feature>
<proteinExistence type="predicted"/>
<dbReference type="Pfam" id="PF01108">
    <property type="entry name" value="Tissue_fac"/>
    <property type="match status" value="1"/>
</dbReference>
<dbReference type="InterPro" id="IPR050650">
    <property type="entry name" value="Type-II_Cytokine-TF_Rcpt"/>
</dbReference>
<feature type="transmembrane region" description="Helical" evidence="2">
    <location>
        <begin position="248"/>
        <end position="271"/>
    </location>
</feature>
<dbReference type="AlphaFoldDB" id="A0A2Y9LD96"/>
<dbReference type="RefSeq" id="XP_022407605.1">
    <property type="nucleotide sequence ID" value="XM_022551897.1"/>
</dbReference>
<dbReference type="InParanoid" id="A0A2Y9LD96"/>
<organism evidence="5 6">
    <name type="scientific">Delphinapterus leucas</name>
    <name type="common">Beluga whale</name>
    <dbReference type="NCBI Taxonomy" id="9749"/>
    <lineage>
        <taxon>Eukaryota</taxon>
        <taxon>Metazoa</taxon>
        <taxon>Chordata</taxon>
        <taxon>Craniata</taxon>
        <taxon>Vertebrata</taxon>
        <taxon>Euteleostomi</taxon>
        <taxon>Mammalia</taxon>
        <taxon>Eutheria</taxon>
        <taxon>Laurasiatheria</taxon>
        <taxon>Artiodactyla</taxon>
        <taxon>Whippomorpha</taxon>
        <taxon>Cetacea</taxon>
        <taxon>Odontoceti</taxon>
        <taxon>Monodontidae</taxon>
        <taxon>Delphinapterus</taxon>
    </lineage>
</organism>
<feature type="chain" id="PRO_5015840890" evidence="3">
    <location>
        <begin position="21"/>
        <end position="535"/>
    </location>
</feature>
<feature type="compositionally biased region" description="Acidic residues" evidence="1">
    <location>
        <begin position="341"/>
        <end position="355"/>
    </location>
</feature>
<name>A0A2Y9LD96_DELLE</name>
<accession>A0A2Y9LD96</accession>
<evidence type="ECO:0000256" key="3">
    <source>
        <dbReference type="SAM" id="SignalP"/>
    </source>
</evidence>
<dbReference type="CTD" id="163702"/>
<reference evidence="6" key="1">
    <citation type="submission" date="2025-08" db="UniProtKB">
        <authorList>
            <consortium name="RefSeq"/>
        </authorList>
    </citation>
    <scope>IDENTIFICATION</scope>
    <source>
        <tissue evidence="6">Blood</tissue>
    </source>
</reference>
<dbReference type="GO" id="GO:0004896">
    <property type="term" value="F:cytokine receptor activity"/>
    <property type="evidence" value="ECO:0007669"/>
    <property type="project" value="TreeGrafter"/>
</dbReference>
<keyword evidence="2" id="KW-0472">Membrane</keyword>
<feature type="signal peptide" evidence="3">
    <location>
        <begin position="1"/>
        <end position="20"/>
    </location>
</feature>
<dbReference type="InterPro" id="IPR013783">
    <property type="entry name" value="Ig-like_fold"/>
</dbReference>
<feature type="compositionally biased region" description="Acidic residues" evidence="1">
    <location>
        <begin position="493"/>
        <end position="510"/>
    </location>
</feature>
<feature type="compositionally biased region" description="Acidic residues" evidence="1">
    <location>
        <begin position="446"/>
        <end position="458"/>
    </location>
</feature>
<dbReference type="InterPro" id="IPR036116">
    <property type="entry name" value="FN3_sf"/>
</dbReference>
<keyword evidence="5" id="KW-1185">Reference proteome</keyword>
<keyword evidence="3" id="KW-0732">Signal</keyword>
<dbReference type="KEGG" id="dle:111163318"/>
<dbReference type="InterPro" id="IPR003961">
    <property type="entry name" value="FN3_dom"/>
</dbReference>
<dbReference type="Gene3D" id="2.60.40.10">
    <property type="entry name" value="Immunoglobulins"/>
    <property type="match status" value="2"/>
</dbReference>
<dbReference type="FunCoup" id="A0A2Y9LD96">
    <property type="interactions" value="21"/>
</dbReference>
<keyword evidence="2" id="KW-0812">Transmembrane</keyword>
<dbReference type="PANTHER" id="PTHR20859">
    <property type="entry name" value="INTERFERON/INTERLEUKIN RECEPTOR"/>
    <property type="match status" value="1"/>
</dbReference>
<feature type="region of interest" description="Disordered" evidence="1">
    <location>
        <begin position="320"/>
        <end position="520"/>
    </location>
</feature>
<dbReference type="SUPFAM" id="SSF49265">
    <property type="entry name" value="Fibronectin type III"/>
    <property type="match status" value="2"/>
</dbReference>
<evidence type="ECO:0000256" key="1">
    <source>
        <dbReference type="SAM" id="MobiDB-lite"/>
    </source>
</evidence>
<keyword evidence="2" id="KW-1133">Transmembrane helix</keyword>
<dbReference type="Proteomes" id="UP000248483">
    <property type="component" value="Unplaced"/>
</dbReference>
<dbReference type="FunFam" id="2.60.40.10:FF:001235">
    <property type="entry name" value="Interferon lambda receptor 1"/>
    <property type="match status" value="1"/>
</dbReference>
<dbReference type="STRING" id="9749.A0A2Y9LD96"/>
<protein>
    <submittedName>
        <fullName evidence="6">Interferon lambda receptor 1 isoform X1</fullName>
    </submittedName>
</protein>
<dbReference type="GO" id="GO:0005886">
    <property type="term" value="C:plasma membrane"/>
    <property type="evidence" value="ECO:0007669"/>
    <property type="project" value="TreeGrafter"/>
</dbReference>